<keyword evidence="5 8" id="KW-0378">Hydrolase</keyword>
<evidence type="ECO:0000256" key="3">
    <source>
        <dbReference type="ARBA" id="ARBA00022723"/>
    </source>
</evidence>
<keyword evidence="4 8" id="KW-0732">Signal</keyword>
<feature type="signal peptide" evidence="8">
    <location>
        <begin position="1"/>
        <end position="18"/>
    </location>
</feature>
<proteinExistence type="inferred from homology"/>
<keyword evidence="6" id="KW-0106">Calcium</keyword>
<dbReference type="InterPro" id="IPR011118">
    <property type="entry name" value="Tannase/feruloyl_esterase"/>
</dbReference>
<dbReference type="SUPFAM" id="SSF53474">
    <property type="entry name" value="alpha/beta-Hydrolases"/>
    <property type="match status" value="1"/>
</dbReference>
<dbReference type="InterPro" id="IPR029058">
    <property type="entry name" value="AB_hydrolase_fold"/>
</dbReference>
<dbReference type="PANTHER" id="PTHR33938">
    <property type="entry name" value="FERULOYL ESTERASE B-RELATED"/>
    <property type="match status" value="1"/>
</dbReference>
<reference evidence="9" key="1">
    <citation type="journal article" date="2021" name="IMA Fungus">
        <title>Genomic characterization of three marine fungi, including Emericellopsis atlantica sp. nov. with signatures of a generalist lifestyle and marine biomass degradation.</title>
        <authorList>
            <person name="Hagestad O.C."/>
            <person name="Hou L."/>
            <person name="Andersen J.H."/>
            <person name="Hansen E.H."/>
            <person name="Altermark B."/>
            <person name="Li C."/>
            <person name="Kuhnert E."/>
            <person name="Cox R.J."/>
            <person name="Crous P.W."/>
            <person name="Spatafora J.W."/>
            <person name="Lail K."/>
            <person name="Amirebrahimi M."/>
            <person name="Lipzen A."/>
            <person name="Pangilinan J."/>
            <person name="Andreopoulos W."/>
            <person name="Hayes R.D."/>
            <person name="Ng V."/>
            <person name="Grigoriev I.V."/>
            <person name="Jackson S.A."/>
            <person name="Sutton T.D.S."/>
            <person name="Dobson A.D.W."/>
            <person name="Rama T."/>
        </authorList>
    </citation>
    <scope>NUCLEOTIDE SEQUENCE</scope>
    <source>
        <strain evidence="9">TRa018bII</strain>
    </source>
</reference>
<comment type="similarity">
    <text evidence="1 8">Belongs to the tannase family.</text>
</comment>
<sequence>MKLFRAGCLVLLPTFSTALPSRDVSPAPVHACSGPSFKQPEIAGAQILSITAREFLAYSIPSIGLTNLNFCEVNVAYTHPGMNDTVQVQIWLPLNNYNSRFQGVGGGGYAATLGETGLGPAVAEGYATAATDSGTDSMVLTPAGWAFKSPGVVNYDLVRQWAYTSLNELPIIGKAITESFYCSAPVYSYWTGCSNGGRQGLITAQRYPEHYDGILANAPAMLASDWLPAAFWGQIVASSLPGPMPSACEFDAITAASVKACDGLDKVMDGVLSALDLCTFNPQTLVGQSFHCSTTNTTQTFTSKAATIVQKIWEGPTTPNGTSLWNGYSKDAAIAALVTDIGQPGAITLATTWMQYFVTKNPSLDVSTMTLEQFYSYFTSSVAEYSELADGADPNLSPFKHAGGKMLTWHGSADSLIPVENTIRYYRDVEKGDEDVRDYYRFFVAQGIAHCSGGAGYYPTGSFDALVQWVEKGVEPERLTGTSMTGREQPLCVWPLVARWDGVGDEGVAGSYSCAETF</sequence>
<dbReference type="OrthoDB" id="3039123at2759"/>
<keyword evidence="10" id="KW-1185">Reference proteome</keyword>
<feature type="chain" id="PRO_5040532292" description="Carboxylic ester hydrolase" evidence="8">
    <location>
        <begin position="19"/>
        <end position="518"/>
    </location>
</feature>
<evidence type="ECO:0000256" key="1">
    <source>
        <dbReference type="ARBA" id="ARBA00006249"/>
    </source>
</evidence>
<accession>A0A9P7YC83</accession>
<dbReference type="AlphaFoldDB" id="A0A9P7YC83"/>
<name>A0A9P7YC83_9HELO</name>
<evidence type="ECO:0000313" key="10">
    <source>
        <dbReference type="Proteomes" id="UP000824998"/>
    </source>
</evidence>
<keyword evidence="2" id="KW-0719">Serine esterase</keyword>
<evidence type="ECO:0000256" key="2">
    <source>
        <dbReference type="ARBA" id="ARBA00022487"/>
    </source>
</evidence>
<comment type="caution">
    <text evidence="9">The sequence shown here is derived from an EMBL/GenBank/DDBJ whole genome shotgun (WGS) entry which is preliminary data.</text>
</comment>
<protein>
    <recommendedName>
        <fullName evidence="8">Carboxylic ester hydrolase</fullName>
        <ecNumber evidence="8">3.1.1.-</ecNumber>
    </recommendedName>
</protein>
<dbReference type="EC" id="3.1.1.-" evidence="8"/>
<keyword evidence="3" id="KW-0479">Metal-binding</keyword>
<evidence type="ECO:0000256" key="6">
    <source>
        <dbReference type="ARBA" id="ARBA00022837"/>
    </source>
</evidence>
<evidence type="ECO:0000256" key="8">
    <source>
        <dbReference type="RuleBase" id="RU361238"/>
    </source>
</evidence>
<dbReference type="GO" id="GO:0046872">
    <property type="term" value="F:metal ion binding"/>
    <property type="evidence" value="ECO:0007669"/>
    <property type="project" value="UniProtKB-KW"/>
</dbReference>
<dbReference type="Pfam" id="PF07519">
    <property type="entry name" value="Tannase"/>
    <property type="match status" value="1"/>
</dbReference>
<keyword evidence="7" id="KW-1015">Disulfide bond</keyword>
<evidence type="ECO:0000313" key="9">
    <source>
        <dbReference type="EMBL" id="KAG9230651.1"/>
    </source>
</evidence>
<evidence type="ECO:0000256" key="4">
    <source>
        <dbReference type="ARBA" id="ARBA00022729"/>
    </source>
</evidence>
<dbReference type="PANTHER" id="PTHR33938:SF8">
    <property type="entry name" value="CARBOXYLIC ESTER HYDROLASE"/>
    <property type="match status" value="1"/>
</dbReference>
<gene>
    <name evidence="9" type="ORF">BJ875DRAFT_519665</name>
</gene>
<evidence type="ECO:0000256" key="7">
    <source>
        <dbReference type="ARBA" id="ARBA00023157"/>
    </source>
</evidence>
<dbReference type="Proteomes" id="UP000824998">
    <property type="component" value="Unassembled WGS sequence"/>
</dbReference>
<dbReference type="EMBL" id="MU251655">
    <property type="protein sequence ID" value="KAG9230651.1"/>
    <property type="molecule type" value="Genomic_DNA"/>
</dbReference>
<dbReference type="GO" id="GO:0030600">
    <property type="term" value="F:feruloyl esterase activity"/>
    <property type="evidence" value="ECO:0007669"/>
    <property type="project" value="UniProtKB-ARBA"/>
</dbReference>
<evidence type="ECO:0000256" key="5">
    <source>
        <dbReference type="ARBA" id="ARBA00022801"/>
    </source>
</evidence>
<organism evidence="9 10">
    <name type="scientific">Amylocarpus encephaloides</name>
    <dbReference type="NCBI Taxonomy" id="45428"/>
    <lineage>
        <taxon>Eukaryota</taxon>
        <taxon>Fungi</taxon>
        <taxon>Dikarya</taxon>
        <taxon>Ascomycota</taxon>
        <taxon>Pezizomycotina</taxon>
        <taxon>Leotiomycetes</taxon>
        <taxon>Helotiales</taxon>
        <taxon>Helotiales incertae sedis</taxon>
        <taxon>Amylocarpus</taxon>
    </lineage>
</organism>